<reference evidence="1 2" key="1">
    <citation type="journal article" date="2014" name="Genome Announc.">
        <title>Draft Genome Sequence of Cytophaga fermentans JCM 21142T, a Facultative Anaerobe Isolated from Marine Mud.</title>
        <authorList>
            <person name="Starns D."/>
            <person name="Oshima K."/>
            <person name="Suda W."/>
            <person name="Iino T."/>
            <person name="Yuki M."/>
            <person name="Inoue J."/>
            <person name="Kitamura K."/>
            <person name="Iida T."/>
            <person name="Darby A."/>
            <person name="Hattori M."/>
            <person name="Ohkuma M."/>
        </authorList>
    </citation>
    <scope>NUCLEOTIDE SEQUENCE [LARGE SCALE GENOMIC DNA]</scope>
    <source>
        <strain evidence="1 2">JCM 21142</strain>
    </source>
</reference>
<dbReference type="Pfam" id="PF17642">
    <property type="entry name" value="TssD"/>
    <property type="match status" value="1"/>
</dbReference>
<accession>W7Y328</accession>
<dbReference type="EMBL" id="BAMD01000075">
    <property type="protein sequence ID" value="GAF05235.1"/>
    <property type="molecule type" value="Genomic_DNA"/>
</dbReference>
<dbReference type="AlphaFoldDB" id="W7Y328"/>
<dbReference type="Proteomes" id="UP000019402">
    <property type="component" value="Unassembled WGS sequence"/>
</dbReference>
<protein>
    <recommendedName>
        <fullName evidence="3">Type VI secretion system needle protein Hcp</fullName>
    </recommendedName>
</protein>
<keyword evidence="2" id="KW-1185">Reference proteome</keyword>
<comment type="caution">
    <text evidence="1">The sequence shown here is derived from an EMBL/GenBank/DDBJ whole genome shotgun (WGS) entry which is preliminary data.</text>
</comment>
<organism evidence="1 2">
    <name type="scientific">Saccharicrinis fermentans DSM 9555 = JCM 21142</name>
    <dbReference type="NCBI Taxonomy" id="869213"/>
    <lineage>
        <taxon>Bacteria</taxon>
        <taxon>Pseudomonadati</taxon>
        <taxon>Bacteroidota</taxon>
        <taxon>Bacteroidia</taxon>
        <taxon>Marinilabiliales</taxon>
        <taxon>Marinilabiliaceae</taxon>
        <taxon>Saccharicrinis</taxon>
    </lineage>
</organism>
<dbReference type="GO" id="GO:0033104">
    <property type="term" value="C:type VI protein secretion system complex"/>
    <property type="evidence" value="ECO:0007669"/>
    <property type="project" value="InterPro"/>
</dbReference>
<dbReference type="RefSeq" id="WP_027473185.1">
    <property type="nucleotide sequence ID" value="NZ_BAMD01000075.1"/>
</dbReference>
<dbReference type="eggNOG" id="ENOG5031W08">
    <property type="taxonomic scope" value="Bacteria"/>
</dbReference>
<sequence>MFGHKCFLRIGELSDSSISGLYRDSYELLNCDFGFSQGVDSNGKAQTEVKGGSISVTFPNIPKNEMIEWMLKSNKLENGAIVICNSDDEPLEKILFEDAACIDMNIKYAQKGKSFTATQMVLQAKKIVVGENTLENRWKNL</sequence>
<name>W7Y328_9BACT</name>
<dbReference type="STRING" id="869213.GCA_000517085_03854"/>
<evidence type="ECO:0008006" key="3">
    <source>
        <dbReference type="Google" id="ProtNLM"/>
    </source>
</evidence>
<gene>
    <name evidence="1" type="ORF">JCM21142_93962</name>
</gene>
<evidence type="ECO:0000313" key="2">
    <source>
        <dbReference type="Proteomes" id="UP000019402"/>
    </source>
</evidence>
<proteinExistence type="predicted"/>
<dbReference type="InterPro" id="IPR041408">
    <property type="entry name" value="Hcp_Tssd"/>
</dbReference>
<dbReference type="OrthoDB" id="1027517at2"/>
<evidence type="ECO:0000313" key="1">
    <source>
        <dbReference type="EMBL" id="GAF05235.1"/>
    </source>
</evidence>